<comment type="caution">
    <text evidence="1">The sequence shown here is derived from an EMBL/GenBank/DDBJ whole genome shotgun (WGS) entry which is preliminary data.</text>
</comment>
<dbReference type="EMBL" id="VXIV02001922">
    <property type="protein sequence ID" value="KAF6028716.1"/>
    <property type="molecule type" value="Genomic_DNA"/>
</dbReference>
<protein>
    <submittedName>
        <fullName evidence="1">Uncharacterized protein</fullName>
    </submittedName>
</protein>
<proteinExistence type="predicted"/>
<organism evidence="1 2">
    <name type="scientific">Bugula neritina</name>
    <name type="common">Brown bryozoan</name>
    <name type="synonym">Sertularia neritina</name>
    <dbReference type="NCBI Taxonomy" id="10212"/>
    <lineage>
        <taxon>Eukaryota</taxon>
        <taxon>Metazoa</taxon>
        <taxon>Spiralia</taxon>
        <taxon>Lophotrochozoa</taxon>
        <taxon>Bryozoa</taxon>
        <taxon>Gymnolaemata</taxon>
        <taxon>Cheilostomatida</taxon>
        <taxon>Flustrina</taxon>
        <taxon>Buguloidea</taxon>
        <taxon>Bugulidae</taxon>
        <taxon>Bugula</taxon>
    </lineage>
</organism>
<reference evidence="1" key="1">
    <citation type="submission" date="2020-06" db="EMBL/GenBank/DDBJ databases">
        <title>Draft genome of Bugula neritina, a colonial animal packing powerful symbionts and potential medicines.</title>
        <authorList>
            <person name="Rayko M."/>
        </authorList>
    </citation>
    <scope>NUCLEOTIDE SEQUENCE [LARGE SCALE GENOMIC DNA]</scope>
    <source>
        <strain evidence="1">Kwan_BN1</strain>
    </source>
</reference>
<dbReference type="AlphaFoldDB" id="A0A7J7JTA3"/>
<sequence>MCTCFCDEVTGLATGCSGAVIIHRTGVTTVPDISNTKLSLLMLGENEIQLFPHNYTKISWPNELTHVALQDNNIDYLPDKYFSGSNIQFL</sequence>
<evidence type="ECO:0000313" key="1">
    <source>
        <dbReference type="EMBL" id="KAF6028716.1"/>
    </source>
</evidence>
<dbReference type="InterPro" id="IPR032675">
    <property type="entry name" value="LRR_dom_sf"/>
</dbReference>
<accession>A0A7J7JTA3</accession>
<gene>
    <name evidence="1" type="ORF">EB796_012967</name>
</gene>
<name>A0A7J7JTA3_BUGNE</name>
<dbReference type="Proteomes" id="UP000593567">
    <property type="component" value="Unassembled WGS sequence"/>
</dbReference>
<dbReference type="SUPFAM" id="SSF52058">
    <property type="entry name" value="L domain-like"/>
    <property type="match status" value="1"/>
</dbReference>
<keyword evidence="2" id="KW-1185">Reference proteome</keyword>
<dbReference type="OrthoDB" id="6137954at2759"/>
<dbReference type="Gene3D" id="3.80.10.10">
    <property type="entry name" value="Ribonuclease Inhibitor"/>
    <property type="match status" value="1"/>
</dbReference>
<evidence type="ECO:0000313" key="2">
    <source>
        <dbReference type="Proteomes" id="UP000593567"/>
    </source>
</evidence>